<dbReference type="SUPFAM" id="SSF55785">
    <property type="entry name" value="PYP-like sensor domain (PAS domain)"/>
    <property type="match status" value="1"/>
</dbReference>
<dbReference type="InterPro" id="IPR013654">
    <property type="entry name" value="PAS_2"/>
</dbReference>
<dbReference type="PROSITE" id="PS50046">
    <property type="entry name" value="PHYTOCHROME_2"/>
    <property type="match status" value="1"/>
</dbReference>
<keyword evidence="2" id="KW-0716">Sensory transduction</keyword>
<dbReference type="Pfam" id="PF01590">
    <property type="entry name" value="GAF"/>
    <property type="match status" value="1"/>
</dbReference>
<dbReference type="InterPro" id="IPR029016">
    <property type="entry name" value="GAF-like_dom_sf"/>
</dbReference>
<feature type="domain" description="Phytochrome chromophore attachment site" evidence="5">
    <location>
        <begin position="136"/>
        <end position="292"/>
    </location>
</feature>
<dbReference type="InterPro" id="IPR043150">
    <property type="entry name" value="Phytochrome_PHY_sf"/>
</dbReference>
<evidence type="ECO:0000256" key="3">
    <source>
        <dbReference type="ARBA" id="ARBA00022991"/>
    </source>
</evidence>
<dbReference type="InterPro" id="IPR001294">
    <property type="entry name" value="Phytochrome"/>
</dbReference>
<gene>
    <name evidence="6" type="ORF">F2Q65_14550</name>
</gene>
<dbReference type="Gene3D" id="3.30.450.20">
    <property type="entry name" value="PAS domain"/>
    <property type="match status" value="1"/>
</dbReference>
<keyword evidence="3" id="KW-0157">Chromophore</keyword>
<dbReference type="SUPFAM" id="SSF55781">
    <property type="entry name" value="GAF domain-like"/>
    <property type="match status" value="2"/>
</dbReference>
<dbReference type="GO" id="GO:0009584">
    <property type="term" value="P:detection of visible light"/>
    <property type="evidence" value="ECO:0007669"/>
    <property type="project" value="InterPro"/>
</dbReference>
<dbReference type="Gene3D" id="3.30.450.270">
    <property type="match status" value="1"/>
</dbReference>
<keyword evidence="7" id="KW-1185">Reference proteome</keyword>
<proteinExistence type="predicted"/>
<dbReference type="RefSeq" id="WP_150094139.1">
    <property type="nucleotide sequence ID" value="NZ_VWXX01000028.1"/>
</dbReference>
<sequence>MRDQPKILDCENEPLANSGLIQPGGALLFMEKGSRQFRYVSANAESLLGEPAADLLGQDGDDWLAGVLPDMGALPTAAGQRLQLTAGVDLGAGDLDVLITTTGSGWLLELEPSVPADQAQQPPSLAAITDTMTTEQLHHVQQQLVDAIRRVIGFERVMLYRFHPDWTGEVIAESAAATAKTYLGLRFPASDIPAIARALYAQTPYRHVPDTRATPIPILSRSGEATALDLTWSDLRSVSPVHVQYLENMGVMSSFSVSIMVDGRLWGLVACHHPSAKTIPLARRDDCRALVSAYVDHFKVYQRSVQQEIHQDLTQSLDRLQAALDAGAPIATAFADQFAPLAQRFSASGAALWVDRDLTLLGDPADPEALSALHDWCLREQSDAIAAFDQLPEALLSQLADQQRGFSGFLSIGMRALRHGNALLQLYLLRPEEVSEIAWAGDPEKPLAATPDGLRLSPRDSFDKWVEVRRGFSKPWSDTDRFAAEQLRERLMQLL</sequence>
<dbReference type="InterPro" id="IPR003018">
    <property type="entry name" value="GAF"/>
</dbReference>
<evidence type="ECO:0000256" key="1">
    <source>
        <dbReference type="ARBA" id="ARBA00022543"/>
    </source>
</evidence>
<dbReference type="InterPro" id="IPR013515">
    <property type="entry name" value="Phytochrome_cen-reg"/>
</dbReference>
<dbReference type="PANTHER" id="PTHR43065:SF42">
    <property type="entry name" value="TWO-COMPONENT SENSOR PPRA"/>
    <property type="match status" value="1"/>
</dbReference>
<protein>
    <submittedName>
        <fullName evidence="6">GAF domain-containing protein</fullName>
    </submittedName>
</protein>
<comment type="caution">
    <text evidence="6">The sequence shown here is derived from an EMBL/GenBank/DDBJ whole genome shotgun (WGS) entry which is preliminary data.</text>
</comment>
<keyword evidence="4" id="KW-0675">Receptor</keyword>
<dbReference type="AlphaFoldDB" id="A0A5M8FRD3"/>
<dbReference type="PANTHER" id="PTHR43065">
    <property type="entry name" value="SENSOR HISTIDINE KINASE"/>
    <property type="match status" value="1"/>
</dbReference>
<keyword evidence="1" id="KW-0600">Photoreceptor protein</keyword>
<dbReference type="OrthoDB" id="9808408at2"/>
<dbReference type="InterPro" id="IPR016132">
    <property type="entry name" value="Phyto_chromo_attachment"/>
</dbReference>
<dbReference type="InterPro" id="IPR035965">
    <property type="entry name" value="PAS-like_dom_sf"/>
</dbReference>
<reference evidence="6 7" key="1">
    <citation type="submission" date="2019-09" db="EMBL/GenBank/DDBJ databases">
        <title>Whole-genome sequence of the purple sulfur bacterium Thiohalocapsa marina DSM 19078.</title>
        <authorList>
            <person name="Kyndt J.A."/>
            <person name="Meyer T.E."/>
        </authorList>
    </citation>
    <scope>NUCLEOTIDE SEQUENCE [LARGE SCALE GENOMIC DNA]</scope>
    <source>
        <strain evidence="6 7">DSM 19078</strain>
    </source>
</reference>
<evidence type="ECO:0000256" key="4">
    <source>
        <dbReference type="ARBA" id="ARBA00023170"/>
    </source>
</evidence>
<dbReference type="Pfam" id="PF08446">
    <property type="entry name" value="PAS_2"/>
    <property type="match status" value="1"/>
</dbReference>
<evidence type="ECO:0000313" key="6">
    <source>
        <dbReference type="EMBL" id="KAA6183772.1"/>
    </source>
</evidence>
<organism evidence="6 7">
    <name type="scientific">Thiohalocapsa marina</name>
    <dbReference type="NCBI Taxonomy" id="424902"/>
    <lineage>
        <taxon>Bacteria</taxon>
        <taxon>Pseudomonadati</taxon>
        <taxon>Pseudomonadota</taxon>
        <taxon>Gammaproteobacteria</taxon>
        <taxon>Chromatiales</taxon>
        <taxon>Chromatiaceae</taxon>
        <taxon>Thiohalocapsa</taxon>
    </lineage>
</organism>
<dbReference type="SMART" id="SM00065">
    <property type="entry name" value="GAF"/>
    <property type="match status" value="1"/>
</dbReference>
<dbReference type="Pfam" id="PF00360">
    <property type="entry name" value="PHY"/>
    <property type="match status" value="1"/>
</dbReference>
<dbReference type="EMBL" id="VWXX01000028">
    <property type="protein sequence ID" value="KAA6183772.1"/>
    <property type="molecule type" value="Genomic_DNA"/>
</dbReference>
<dbReference type="Proteomes" id="UP000322981">
    <property type="component" value="Unassembled WGS sequence"/>
</dbReference>
<evidence type="ECO:0000313" key="7">
    <source>
        <dbReference type="Proteomes" id="UP000322981"/>
    </source>
</evidence>
<name>A0A5M8FRD3_9GAMM</name>
<dbReference type="GO" id="GO:0006355">
    <property type="term" value="P:regulation of DNA-templated transcription"/>
    <property type="evidence" value="ECO:0007669"/>
    <property type="project" value="InterPro"/>
</dbReference>
<dbReference type="GO" id="GO:0009881">
    <property type="term" value="F:photoreceptor activity"/>
    <property type="evidence" value="ECO:0007669"/>
    <property type="project" value="UniProtKB-KW"/>
</dbReference>
<dbReference type="PRINTS" id="PR01033">
    <property type="entry name" value="PHYTOCHROME"/>
</dbReference>
<dbReference type="Gene3D" id="3.30.450.40">
    <property type="match status" value="1"/>
</dbReference>
<evidence type="ECO:0000256" key="2">
    <source>
        <dbReference type="ARBA" id="ARBA00022606"/>
    </source>
</evidence>
<evidence type="ECO:0000259" key="5">
    <source>
        <dbReference type="PROSITE" id="PS50046"/>
    </source>
</evidence>
<accession>A0A5M8FRD3</accession>